<comment type="similarity">
    <text evidence="1">Belongs to the COBRA family.</text>
</comment>
<dbReference type="Pfam" id="PF04833">
    <property type="entry name" value="COBRA"/>
    <property type="match status" value="1"/>
</dbReference>
<evidence type="ECO:0000256" key="2">
    <source>
        <dbReference type="ARBA" id="ARBA00022729"/>
    </source>
</evidence>
<evidence type="ECO:0000256" key="1">
    <source>
        <dbReference type="ARBA" id="ARBA00005507"/>
    </source>
</evidence>
<evidence type="ECO:0000313" key="5">
    <source>
        <dbReference type="Proteomes" id="UP001604277"/>
    </source>
</evidence>
<keyword evidence="5" id="KW-1185">Reference proteome</keyword>
<dbReference type="InterPro" id="IPR006918">
    <property type="entry name" value="COBRA_pln"/>
</dbReference>
<keyword evidence="2" id="KW-0732">Signal</keyword>
<dbReference type="PANTHER" id="PTHR31052:SF2">
    <property type="entry name" value="COBRA-LIKE PROTEIN 10"/>
    <property type="match status" value="1"/>
</dbReference>
<evidence type="ECO:0000256" key="3">
    <source>
        <dbReference type="ARBA" id="ARBA00023180"/>
    </source>
</evidence>
<accession>A0ABD1S611</accession>
<dbReference type="PANTHER" id="PTHR31052">
    <property type="entry name" value="COBRA-LIKE PROTEIN 7"/>
    <property type="match status" value="1"/>
</dbReference>
<dbReference type="EMBL" id="JBFOLJ010000011">
    <property type="protein sequence ID" value="KAL2496165.1"/>
    <property type="molecule type" value="Genomic_DNA"/>
</dbReference>
<protein>
    <submittedName>
        <fullName evidence="4">COBRA-like protein 10</fullName>
    </submittedName>
</protein>
<reference evidence="5" key="1">
    <citation type="submission" date="2024-07" db="EMBL/GenBank/DDBJ databases">
        <title>Two chromosome-level genome assemblies of Korean endemic species Abeliophyllum distichum and Forsythia ovata (Oleaceae).</title>
        <authorList>
            <person name="Jang H."/>
        </authorList>
    </citation>
    <scope>NUCLEOTIDE SEQUENCE [LARGE SCALE GENOMIC DNA]</scope>
</reference>
<evidence type="ECO:0000313" key="4">
    <source>
        <dbReference type="EMBL" id="KAL2496165.1"/>
    </source>
</evidence>
<name>A0ABD1S611_9LAMI</name>
<dbReference type="Proteomes" id="UP001604277">
    <property type="component" value="Unassembled WGS sequence"/>
</dbReference>
<sequence length="238" mass="27573">MHVCCKRDPKFKEKKVKTKFLPRQYGDLSFTYDVLQAYENKYLAQVTIDNNHPLGRVDQWNLTWEWMRNEFIYSMKGAYAHKKDPSECIFGPQGQYYKDFDFSSVMNCQKKPVISDLPPEKENDEKIGKLPYCCKNGTLLPKTMNETKARAIFQLEVFKLPPDMNRTALNPPQNWKIEGVLDPTYKCTPPFRVDPSEFPDPSGISATISTIASWQVTCNITRTKPKQAKCCFLLCLLF</sequence>
<gene>
    <name evidence="4" type="ORF">Fot_39922</name>
</gene>
<proteinExistence type="inferred from homology"/>
<comment type="caution">
    <text evidence="4">The sequence shown here is derived from an EMBL/GenBank/DDBJ whole genome shotgun (WGS) entry which is preliminary data.</text>
</comment>
<organism evidence="4 5">
    <name type="scientific">Forsythia ovata</name>
    <dbReference type="NCBI Taxonomy" id="205694"/>
    <lineage>
        <taxon>Eukaryota</taxon>
        <taxon>Viridiplantae</taxon>
        <taxon>Streptophyta</taxon>
        <taxon>Embryophyta</taxon>
        <taxon>Tracheophyta</taxon>
        <taxon>Spermatophyta</taxon>
        <taxon>Magnoliopsida</taxon>
        <taxon>eudicotyledons</taxon>
        <taxon>Gunneridae</taxon>
        <taxon>Pentapetalae</taxon>
        <taxon>asterids</taxon>
        <taxon>lamiids</taxon>
        <taxon>Lamiales</taxon>
        <taxon>Oleaceae</taxon>
        <taxon>Forsythieae</taxon>
        <taxon>Forsythia</taxon>
    </lineage>
</organism>
<dbReference type="AlphaFoldDB" id="A0ABD1S611"/>
<keyword evidence="3" id="KW-0325">Glycoprotein</keyword>